<protein>
    <recommendedName>
        <fullName evidence="2">Ysc84 actin-binding domain-containing protein</fullName>
    </recommendedName>
</protein>
<evidence type="ECO:0000313" key="1">
    <source>
        <dbReference type="EMBL" id="KKL93957.1"/>
    </source>
</evidence>
<accession>A0A0F9J454</accession>
<dbReference type="EMBL" id="LAZR01019053">
    <property type="protein sequence ID" value="KKL93957.1"/>
    <property type="molecule type" value="Genomic_DNA"/>
</dbReference>
<feature type="non-terminal residue" evidence="1">
    <location>
        <position position="1"/>
    </location>
</feature>
<dbReference type="AlphaFoldDB" id="A0A0F9J454"/>
<evidence type="ECO:0008006" key="2">
    <source>
        <dbReference type="Google" id="ProtNLM"/>
    </source>
</evidence>
<sequence length="62" mass="6748">LEGQQYVEIIFFENEETFEKFINGKLEFDAQASAVVLKAGASIDAPYQDGVAVFTATKGGLM</sequence>
<comment type="caution">
    <text evidence="1">The sequence shown here is derived from an EMBL/GenBank/DDBJ whole genome shotgun (WGS) entry which is preliminary data.</text>
</comment>
<organism evidence="1">
    <name type="scientific">marine sediment metagenome</name>
    <dbReference type="NCBI Taxonomy" id="412755"/>
    <lineage>
        <taxon>unclassified sequences</taxon>
        <taxon>metagenomes</taxon>
        <taxon>ecological metagenomes</taxon>
    </lineage>
</organism>
<name>A0A0F9J454_9ZZZZ</name>
<reference evidence="1" key="1">
    <citation type="journal article" date="2015" name="Nature">
        <title>Complex archaea that bridge the gap between prokaryotes and eukaryotes.</title>
        <authorList>
            <person name="Spang A."/>
            <person name="Saw J.H."/>
            <person name="Jorgensen S.L."/>
            <person name="Zaremba-Niedzwiedzka K."/>
            <person name="Martijn J."/>
            <person name="Lind A.E."/>
            <person name="van Eijk R."/>
            <person name="Schleper C."/>
            <person name="Guy L."/>
            <person name="Ettema T.J."/>
        </authorList>
    </citation>
    <scope>NUCLEOTIDE SEQUENCE</scope>
</reference>
<gene>
    <name evidence="1" type="ORF">LCGC14_1869480</name>
</gene>
<proteinExistence type="predicted"/>